<protein>
    <submittedName>
        <fullName evidence="2">ParA family protein</fullName>
    </submittedName>
</protein>
<feature type="domain" description="AAA" evidence="1">
    <location>
        <begin position="3"/>
        <end position="164"/>
    </location>
</feature>
<dbReference type="SUPFAM" id="SSF52540">
    <property type="entry name" value="P-loop containing nucleoside triphosphate hydrolases"/>
    <property type="match status" value="1"/>
</dbReference>
<proteinExistence type="predicted"/>
<dbReference type="RefSeq" id="WP_379012452.1">
    <property type="nucleotide sequence ID" value="NZ_JBHSDC010000003.1"/>
</dbReference>
<reference evidence="3" key="1">
    <citation type="journal article" date="2019" name="Int. J. Syst. Evol. Microbiol.">
        <title>The Global Catalogue of Microorganisms (GCM) 10K type strain sequencing project: providing services to taxonomists for standard genome sequencing and annotation.</title>
        <authorList>
            <consortium name="The Broad Institute Genomics Platform"/>
            <consortium name="The Broad Institute Genome Sequencing Center for Infectious Disease"/>
            <person name="Wu L."/>
            <person name="Ma J."/>
        </authorList>
    </citation>
    <scope>NUCLEOTIDE SEQUENCE [LARGE SCALE GENOMIC DNA]</scope>
    <source>
        <strain evidence="3">CECT 8010</strain>
    </source>
</reference>
<comment type="caution">
    <text evidence="2">The sequence shown here is derived from an EMBL/GenBank/DDBJ whole genome shotgun (WGS) entry which is preliminary data.</text>
</comment>
<evidence type="ECO:0000259" key="1">
    <source>
        <dbReference type="Pfam" id="PF13614"/>
    </source>
</evidence>
<dbReference type="InterPro" id="IPR027417">
    <property type="entry name" value="P-loop_NTPase"/>
</dbReference>
<dbReference type="EMBL" id="JBHSDC010000003">
    <property type="protein sequence ID" value="MFC4231065.1"/>
    <property type="molecule type" value="Genomic_DNA"/>
</dbReference>
<sequence length="247" mass="27942">MVTLALYNLKGGVGKTTASINLAYLSAQEGYRTLIWDLDPQGSSSFFLGVEASVKNESKKLLTNELSLLDALQTTAFDNLSIIPADLSARQADILLNELKQSKKKLAAMIAPLKKQFDIIILDCPPGISLLHDNIFNAADWVIMPNIPTTLSIRSFTTVANYFEEHDFDSEKLRCFFSMVDHRKNLHHEVMNAFYKDKIFFKNYIPYLSDIEKMGVNEAPLETFAANSFAAQCFKDLWNEIKHQSFE</sequence>
<dbReference type="InterPro" id="IPR050678">
    <property type="entry name" value="DNA_Partitioning_ATPase"/>
</dbReference>
<accession>A0ABV8PUY6</accession>
<dbReference type="Proteomes" id="UP001595906">
    <property type="component" value="Unassembled WGS sequence"/>
</dbReference>
<dbReference type="InterPro" id="IPR025669">
    <property type="entry name" value="AAA_dom"/>
</dbReference>
<dbReference type="PANTHER" id="PTHR13696">
    <property type="entry name" value="P-LOOP CONTAINING NUCLEOSIDE TRIPHOSPHATE HYDROLASE"/>
    <property type="match status" value="1"/>
</dbReference>
<dbReference type="Pfam" id="PF13614">
    <property type="entry name" value="AAA_31"/>
    <property type="match status" value="1"/>
</dbReference>
<dbReference type="CDD" id="cd02042">
    <property type="entry name" value="ParAB_family"/>
    <property type="match status" value="1"/>
</dbReference>
<gene>
    <name evidence="2" type="ORF">ACFOW1_04130</name>
</gene>
<organism evidence="2 3">
    <name type="scientific">Parasediminibacterium paludis</name>
    <dbReference type="NCBI Taxonomy" id="908966"/>
    <lineage>
        <taxon>Bacteria</taxon>
        <taxon>Pseudomonadati</taxon>
        <taxon>Bacteroidota</taxon>
        <taxon>Chitinophagia</taxon>
        <taxon>Chitinophagales</taxon>
        <taxon>Chitinophagaceae</taxon>
        <taxon>Parasediminibacterium</taxon>
    </lineage>
</organism>
<dbReference type="PANTHER" id="PTHR13696:SF52">
    <property type="entry name" value="PARA FAMILY PROTEIN CT_582"/>
    <property type="match status" value="1"/>
</dbReference>
<dbReference type="Gene3D" id="3.40.50.300">
    <property type="entry name" value="P-loop containing nucleotide triphosphate hydrolases"/>
    <property type="match status" value="1"/>
</dbReference>
<evidence type="ECO:0000313" key="2">
    <source>
        <dbReference type="EMBL" id="MFC4231065.1"/>
    </source>
</evidence>
<evidence type="ECO:0000313" key="3">
    <source>
        <dbReference type="Proteomes" id="UP001595906"/>
    </source>
</evidence>
<name>A0ABV8PUY6_9BACT</name>
<keyword evidence="3" id="KW-1185">Reference proteome</keyword>